<dbReference type="EMBL" id="JAUSRD010000006">
    <property type="protein sequence ID" value="MDP9893787.1"/>
    <property type="molecule type" value="Genomic_DNA"/>
</dbReference>
<feature type="compositionally biased region" description="Polar residues" evidence="1">
    <location>
        <begin position="92"/>
        <end position="107"/>
    </location>
</feature>
<gene>
    <name evidence="2" type="ORF">J2W31_002902</name>
</gene>
<evidence type="ECO:0000313" key="3">
    <source>
        <dbReference type="Proteomes" id="UP001242045"/>
    </source>
</evidence>
<dbReference type="Proteomes" id="UP001242045">
    <property type="component" value="Unassembled WGS sequence"/>
</dbReference>
<evidence type="ECO:0008006" key="4">
    <source>
        <dbReference type="Google" id="ProtNLM"/>
    </source>
</evidence>
<comment type="caution">
    <text evidence="2">The sequence shown here is derived from an EMBL/GenBank/DDBJ whole genome shotgun (WGS) entry which is preliminary data.</text>
</comment>
<sequence>MIHKRYALLLSFPLVLLVTGCTNIPKSTMPETQFSSLDCRAIADQLAQEQVTQERSAEAKSNSWKVVIPFAIAARYIDASSHMNESERRSNLLAQAQQSKSCKQVSG</sequence>
<dbReference type="RefSeq" id="WP_307507824.1">
    <property type="nucleotide sequence ID" value="NZ_JAUSRD010000006.1"/>
</dbReference>
<organism evidence="2 3">
    <name type="scientific">Variovorax boronicumulans</name>
    <dbReference type="NCBI Taxonomy" id="436515"/>
    <lineage>
        <taxon>Bacteria</taxon>
        <taxon>Pseudomonadati</taxon>
        <taxon>Pseudomonadota</taxon>
        <taxon>Betaproteobacteria</taxon>
        <taxon>Burkholderiales</taxon>
        <taxon>Comamonadaceae</taxon>
        <taxon>Variovorax</taxon>
    </lineage>
</organism>
<dbReference type="AlphaFoldDB" id="A0AAW8D1F8"/>
<name>A0AAW8D1F8_9BURK</name>
<protein>
    <recommendedName>
        <fullName evidence="4">Lipoprotein</fullName>
    </recommendedName>
</protein>
<feature type="region of interest" description="Disordered" evidence="1">
    <location>
        <begin position="87"/>
        <end position="107"/>
    </location>
</feature>
<accession>A0AAW8D1F8</accession>
<dbReference type="PROSITE" id="PS51257">
    <property type="entry name" value="PROKAR_LIPOPROTEIN"/>
    <property type="match status" value="1"/>
</dbReference>
<evidence type="ECO:0000313" key="2">
    <source>
        <dbReference type="EMBL" id="MDP9893787.1"/>
    </source>
</evidence>
<reference evidence="2" key="1">
    <citation type="submission" date="2023-07" db="EMBL/GenBank/DDBJ databases">
        <title>Sorghum-associated microbial communities from plants grown in Nebraska, USA.</title>
        <authorList>
            <person name="Schachtman D."/>
        </authorList>
    </citation>
    <scope>NUCLEOTIDE SEQUENCE</scope>
    <source>
        <strain evidence="2">DS3754</strain>
    </source>
</reference>
<proteinExistence type="predicted"/>
<evidence type="ECO:0000256" key="1">
    <source>
        <dbReference type="SAM" id="MobiDB-lite"/>
    </source>
</evidence>